<dbReference type="InterPro" id="IPR045292">
    <property type="entry name" value="Complex1_LYR_NDUFB9_LYRM3"/>
</dbReference>
<dbReference type="Proteomes" id="UP001165065">
    <property type="component" value="Unassembled WGS sequence"/>
</dbReference>
<evidence type="ECO:0000256" key="3">
    <source>
        <dbReference type="ARBA" id="ARBA00018684"/>
    </source>
</evidence>
<comment type="subcellular location">
    <subcellularLocation>
        <location evidence="1">Mitochondrion inner membrane</location>
        <topology evidence="1">Peripheral membrane protein</topology>
        <orientation evidence="1">Matrix side</orientation>
    </subcellularLocation>
</comment>
<dbReference type="OrthoDB" id="13598at2759"/>
<sequence length="154" mass="17290">MNQAFRLAGDQFRQQVPELSQSQQVVSIYRRGLRALQSWCVDRQIFCDEADKLRMEFESNRTASPALVTRLIKEAEVKLVEFQHPDPYCIPGMPGGSLFMRNPPLPMSVCFPDGDLPEDAPKREINPDWSTAVEGGGKSGSGQVVVDFTRKNMT</sequence>
<keyword evidence="7" id="KW-0249">Electron transport</keyword>
<evidence type="ECO:0000256" key="9">
    <source>
        <dbReference type="ARBA" id="ARBA00023128"/>
    </source>
</evidence>
<dbReference type="GO" id="GO:0005743">
    <property type="term" value="C:mitochondrial inner membrane"/>
    <property type="evidence" value="ECO:0007669"/>
    <property type="project" value="UniProtKB-SubCell"/>
</dbReference>
<evidence type="ECO:0000256" key="11">
    <source>
        <dbReference type="ARBA" id="ARBA00030192"/>
    </source>
</evidence>
<dbReference type="EMBL" id="BRYA01001541">
    <property type="protein sequence ID" value="GMI45294.1"/>
    <property type="molecule type" value="Genomic_DNA"/>
</dbReference>
<evidence type="ECO:0000256" key="2">
    <source>
        <dbReference type="ARBA" id="ARBA00009508"/>
    </source>
</evidence>
<accession>A0A9W7LC94</accession>
<comment type="similarity">
    <text evidence="2">Belongs to the complex I LYR family.</text>
</comment>
<evidence type="ECO:0000313" key="14">
    <source>
        <dbReference type="Proteomes" id="UP001165065"/>
    </source>
</evidence>
<evidence type="ECO:0000256" key="4">
    <source>
        <dbReference type="ARBA" id="ARBA00022448"/>
    </source>
</evidence>
<evidence type="ECO:0000313" key="13">
    <source>
        <dbReference type="EMBL" id="GMI45294.1"/>
    </source>
</evidence>
<keyword evidence="10" id="KW-0472">Membrane</keyword>
<protein>
    <recommendedName>
        <fullName evidence="3">NADH dehydrogenase [ubiquinone] 1 beta subcomplex subunit 9</fullName>
    </recommendedName>
    <alternativeName>
        <fullName evidence="11">Complex I-B22</fullName>
    </alternativeName>
    <alternativeName>
        <fullName evidence="12">NADH-ubiquinone oxidoreductase B22 subunit</fullName>
    </alternativeName>
</protein>
<dbReference type="AlphaFoldDB" id="A0A9W7LC94"/>
<evidence type="ECO:0000256" key="6">
    <source>
        <dbReference type="ARBA" id="ARBA00022792"/>
    </source>
</evidence>
<keyword evidence="5" id="KW-0679">Respiratory chain</keyword>
<organism evidence="13 14">
    <name type="scientific">Triparma columacea</name>
    <dbReference type="NCBI Taxonomy" id="722753"/>
    <lineage>
        <taxon>Eukaryota</taxon>
        <taxon>Sar</taxon>
        <taxon>Stramenopiles</taxon>
        <taxon>Ochrophyta</taxon>
        <taxon>Bolidophyceae</taxon>
        <taxon>Parmales</taxon>
        <taxon>Triparmaceae</taxon>
        <taxon>Triparma</taxon>
    </lineage>
</organism>
<dbReference type="PANTHER" id="PTHR12868">
    <property type="entry name" value="NADH-UBIQUINONE OXIDOREDUCTASE B22 SUBUNIT"/>
    <property type="match status" value="1"/>
</dbReference>
<keyword evidence="4" id="KW-0813">Transport</keyword>
<keyword evidence="9" id="KW-0496">Mitochondrion</keyword>
<evidence type="ECO:0000256" key="7">
    <source>
        <dbReference type="ARBA" id="ARBA00022982"/>
    </source>
</evidence>
<proteinExistence type="inferred from homology"/>
<evidence type="ECO:0000256" key="8">
    <source>
        <dbReference type="ARBA" id="ARBA00022990"/>
    </source>
</evidence>
<evidence type="ECO:0000256" key="10">
    <source>
        <dbReference type="ARBA" id="ARBA00023136"/>
    </source>
</evidence>
<keyword evidence="6" id="KW-0999">Mitochondrion inner membrane</keyword>
<reference evidence="14" key="1">
    <citation type="journal article" date="2023" name="Commun. Biol.">
        <title>Genome analysis of Parmales, the sister group of diatoms, reveals the evolutionary specialization of diatoms from phago-mixotrophs to photoautotrophs.</title>
        <authorList>
            <person name="Ban H."/>
            <person name="Sato S."/>
            <person name="Yoshikawa S."/>
            <person name="Yamada K."/>
            <person name="Nakamura Y."/>
            <person name="Ichinomiya M."/>
            <person name="Sato N."/>
            <person name="Blanc-Mathieu R."/>
            <person name="Endo H."/>
            <person name="Kuwata A."/>
            <person name="Ogata H."/>
        </authorList>
    </citation>
    <scope>NUCLEOTIDE SEQUENCE [LARGE SCALE GENOMIC DNA]</scope>
</reference>
<keyword evidence="14" id="KW-1185">Reference proteome</keyword>
<comment type="caution">
    <text evidence="13">The sequence shown here is derived from an EMBL/GenBank/DDBJ whole genome shotgun (WGS) entry which is preliminary data.</text>
</comment>
<keyword evidence="8" id="KW-0007">Acetylation</keyword>
<dbReference type="PANTHER" id="PTHR12868:SF0">
    <property type="entry name" value="NADH DEHYDROGENASE [UBIQUINONE] 1 BETA SUBCOMPLEX SUBUNIT 9"/>
    <property type="match status" value="1"/>
</dbReference>
<dbReference type="CDD" id="cd20263">
    <property type="entry name" value="Complex1_LYR_NDUFB9_LYRM3"/>
    <property type="match status" value="1"/>
</dbReference>
<evidence type="ECO:0000256" key="5">
    <source>
        <dbReference type="ARBA" id="ARBA00022660"/>
    </source>
</evidence>
<dbReference type="InterPro" id="IPR033034">
    <property type="entry name" value="NDUFB9"/>
</dbReference>
<gene>
    <name evidence="13" type="ORF">TrCOL_g13320</name>
</gene>
<name>A0A9W7LC94_9STRA</name>
<dbReference type="GO" id="GO:0006120">
    <property type="term" value="P:mitochondrial electron transport, NADH to ubiquinone"/>
    <property type="evidence" value="ECO:0007669"/>
    <property type="project" value="InterPro"/>
</dbReference>
<evidence type="ECO:0000256" key="12">
    <source>
        <dbReference type="ARBA" id="ARBA00032528"/>
    </source>
</evidence>
<evidence type="ECO:0000256" key="1">
    <source>
        <dbReference type="ARBA" id="ARBA00004443"/>
    </source>
</evidence>